<name>A0A091F0D8_CORBR</name>
<reference evidence="1 2" key="1">
    <citation type="submission" date="2014-04" db="EMBL/GenBank/DDBJ databases">
        <title>Genome evolution of avian class.</title>
        <authorList>
            <person name="Zhang G."/>
            <person name="Li C."/>
        </authorList>
    </citation>
    <scope>NUCLEOTIDE SEQUENCE [LARGE SCALE GENOMIC DNA]</scope>
    <source>
        <strain evidence="1">BGI_N302</strain>
    </source>
</reference>
<sequence>TPDSITGTETAEEVSVVTTGVAAAAVVSTTVEVDVVTTGQVTVGGVTTIFGNDVAATAATTSVVFVVFTVAVRVVDGVVQVLIPGVAGAAVTVIAGGEQGSSPAFVWLGVDTVDAATLLLSTATGEMVLAVVTPGKT</sequence>
<dbReference type="EMBL" id="KK719449">
    <property type="protein sequence ID" value="KFO63588.1"/>
    <property type="molecule type" value="Genomic_DNA"/>
</dbReference>
<dbReference type="AlphaFoldDB" id="A0A091F0D8"/>
<evidence type="ECO:0000313" key="1">
    <source>
        <dbReference type="EMBL" id="KFO63588.1"/>
    </source>
</evidence>
<organism evidence="1 2">
    <name type="scientific">Corvus brachyrhynchos</name>
    <name type="common">American crow</name>
    <dbReference type="NCBI Taxonomy" id="85066"/>
    <lineage>
        <taxon>Eukaryota</taxon>
        <taxon>Metazoa</taxon>
        <taxon>Chordata</taxon>
        <taxon>Craniata</taxon>
        <taxon>Vertebrata</taxon>
        <taxon>Euteleostomi</taxon>
        <taxon>Archelosauria</taxon>
        <taxon>Archosauria</taxon>
        <taxon>Dinosauria</taxon>
        <taxon>Saurischia</taxon>
        <taxon>Theropoda</taxon>
        <taxon>Coelurosauria</taxon>
        <taxon>Aves</taxon>
        <taxon>Neognathae</taxon>
        <taxon>Neoaves</taxon>
        <taxon>Telluraves</taxon>
        <taxon>Australaves</taxon>
        <taxon>Passeriformes</taxon>
        <taxon>Corvoidea</taxon>
        <taxon>Corvidae</taxon>
        <taxon>Corvus</taxon>
    </lineage>
</organism>
<accession>A0A091F0D8</accession>
<feature type="non-terminal residue" evidence="1">
    <location>
        <position position="137"/>
    </location>
</feature>
<dbReference type="Proteomes" id="UP000052976">
    <property type="component" value="Unassembled WGS sequence"/>
</dbReference>
<keyword evidence="2" id="KW-1185">Reference proteome</keyword>
<proteinExistence type="predicted"/>
<protein>
    <submittedName>
        <fullName evidence="1">Uncharacterized protein</fullName>
    </submittedName>
</protein>
<evidence type="ECO:0000313" key="2">
    <source>
        <dbReference type="Proteomes" id="UP000052976"/>
    </source>
</evidence>
<gene>
    <name evidence="1" type="ORF">N302_01605</name>
</gene>
<feature type="non-terminal residue" evidence="1">
    <location>
        <position position="1"/>
    </location>
</feature>